<name>A0A0B0PXK6_GOSAR</name>
<keyword evidence="2" id="KW-1185">Reference proteome</keyword>
<reference evidence="2" key="1">
    <citation type="submission" date="2014-09" db="EMBL/GenBank/DDBJ databases">
        <authorList>
            <person name="Mudge J."/>
            <person name="Ramaraj T."/>
            <person name="Lindquist I.E."/>
            <person name="Bharti A.K."/>
            <person name="Sundararajan A."/>
            <person name="Cameron C.T."/>
            <person name="Woodward J.E."/>
            <person name="May G.D."/>
            <person name="Brubaker C."/>
            <person name="Broadhvest J."/>
            <person name="Wilkins T.A."/>
        </authorList>
    </citation>
    <scope>NUCLEOTIDE SEQUENCE</scope>
    <source>
        <strain evidence="2">cv. AKA8401</strain>
    </source>
</reference>
<sequence length="162" mass="17784">MERLDLDIIANFGKGTSCVDLVSISSQTGLLLTEKHDDLILYDVRHDCISVAWGHGLYYGGSVLVATPQLSDLVALPYISVLVTLPRLFVSGDSVTLSILAAMLHIFGACSCWVGRVVSPHGERLVIPNHSGLGAVRDSEWPHVLQVDFLLVNWTSFYLHLR</sequence>
<proteinExistence type="predicted"/>
<gene>
    <name evidence="1" type="ORF">F383_11629</name>
</gene>
<evidence type="ECO:0000313" key="1">
    <source>
        <dbReference type="EMBL" id="KHG29184.1"/>
    </source>
</evidence>
<accession>A0A0B0PXK6</accession>
<dbReference type="EMBL" id="KN448396">
    <property type="protein sequence ID" value="KHG29184.1"/>
    <property type="molecule type" value="Genomic_DNA"/>
</dbReference>
<evidence type="ECO:0000313" key="2">
    <source>
        <dbReference type="Proteomes" id="UP000032142"/>
    </source>
</evidence>
<organism evidence="1 2">
    <name type="scientific">Gossypium arboreum</name>
    <name type="common">Tree cotton</name>
    <name type="synonym">Gossypium nanking</name>
    <dbReference type="NCBI Taxonomy" id="29729"/>
    <lineage>
        <taxon>Eukaryota</taxon>
        <taxon>Viridiplantae</taxon>
        <taxon>Streptophyta</taxon>
        <taxon>Embryophyta</taxon>
        <taxon>Tracheophyta</taxon>
        <taxon>Spermatophyta</taxon>
        <taxon>Magnoliopsida</taxon>
        <taxon>eudicotyledons</taxon>
        <taxon>Gunneridae</taxon>
        <taxon>Pentapetalae</taxon>
        <taxon>rosids</taxon>
        <taxon>malvids</taxon>
        <taxon>Malvales</taxon>
        <taxon>Malvaceae</taxon>
        <taxon>Malvoideae</taxon>
        <taxon>Gossypium</taxon>
    </lineage>
</organism>
<dbReference type="Proteomes" id="UP000032142">
    <property type="component" value="Unassembled WGS sequence"/>
</dbReference>
<protein>
    <submittedName>
        <fullName evidence="1">Synaptonemal complex SC65</fullName>
    </submittedName>
</protein>
<dbReference type="AlphaFoldDB" id="A0A0B0PXK6"/>